<evidence type="ECO:0000259" key="6">
    <source>
        <dbReference type="Pfam" id="PF07980"/>
    </source>
</evidence>
<dbReference type="Proteomes" id="UP001181086">
    <property type="component" value="Unassembled WGS sequence"/>
</dbReference>
<gene>
    <name evidence="7" type="ORF">CE91St7_13060</name>
    <name evidence="12" type="ORF">E1J06_20495</name>
    <name evidence="9" type="ORF">F2Y51_07330</name>
    <name evidence="8" type="ORF">F2Y58_08045</name>
    <name evidence="11" type="ORF">GKD17_22720</name>
    <name evidence="10" type="ORF">RVH45_16270</name>
</gene>
<keyword evidence="5" id="KW-0998">Cell outer membrane</keyword>
<reference evidence="10" key="5">
    <citation type="submission" date="2023-10" db="EMBL/GenBank/DDBJ databases">
        <title>Genome of Potential pathogenic bacteria in Crohn's disease.</title>
        <authorList>
            <person name="Rodriguez-Palacios A."/>
        </authorList>
    </citation>
    <scope>NUCLEOTIDE SEQUENCE</scope>
    <source>
        <strain evidence="10">CavFT-hAR62</strain>
    </source>
</reference>
<keyword evidence="3" id="KW-0732">Signal</keyword>
<keyword evidence="4" id="KW-0472">Membrane</keyword>
<accession>A0A076IYY4</accession>
<dbReference type="EMBL" id="VVZA01000005">
    <property type="protein sequence ID" value="KAA5405964.1"/>
    <property type="molecule type" value="Genomic_DNA"/>
</dbReference>
<dbReference type="EMBL" id="SLTX01000002">
    <property type="protein sequence ID" value="TDB03546.1"/>
    <property type="molecule type" value="Genomic_DNA"/>
</dbReference>
<evidence type="ECO:0000256" key="2">
    <source>
        <dbReference type="ARBA" id="ARBA00006275"/>
    </source>
</evidence>
<dbReference type="PROSITE" id="PS51257">
    <property type="entry name" value="PROKAR_LIPOPROTEIN"/>
    <property type="match status" value="1"/>
</dbReference>
<dbReference type="Gene3D" id="1.25.40.390">
    <property type="match status" value="1"/>
</dbReference>
<dbReference type="EMBL" id="BQOB01000001">
    <property type="protein sequence ID" value="GKH80422.1"/>
    <property type="molecule type" value="Genomic_DNA"/>
</dbReference>
<dbReference type="InterPro" id="IPR012944">
    <property type="entry name" value="SusD_RagB_dom"/>
</dbReference>
<evidence type="ECO:0000313" key="10">
    <source>
        <dbReference type="EMBL" id="MDU0271413.1"/>
    </source>
</evidence>
<evidence type="ECO:0000313" key="7">
    <source>
        <dbReference type="EMBL" id="GKH80422.1"/>
    </source>
</evidence>
<organism evidence="8 15">
    <name type="scientific">Phocaeicola dorei</name>
    <dbReference type="NCBI Taxonomy" id="357276"/>
    <lineage>
        <taxon>Bacteria</taxon>
        <taxon>Pseudomonadati</taxon>
        <taxon>Bacteroidota</taxon>
        <taxon>Bacteroidia</taxon>
        <taxon>Bacteroidales</taxon>
        <taxon>Bacteroidaceae</taxon>
        <taxon>Phocaeicola</taxon>
    </lineage>
</organism>
<dbReference type="Proteomes" id="UP001055104">
    <property type="component" value="Unassembled WGS sequence"/>
</dbReference>
<evidence type="ECO:0000313" key="9">
    <source>
        <dbReference type="EMBL" id="KAA5405964.1"/>
    </source>
</evidence>
<evidence type="ECO:0000313" key="12">
    <source>
        <dbReference type="EMBL" id="TDB03546.1"/>
    </source>
</evidence>
<dbReference type="KEGG" id="bdh:GV66_06105"/>
<evidence type="ECO:0000256" key="1">
    <source>
        <dbReference type="ARBA" id="ARBA00004442"/>
    </source>
</evidence>
<dbReference type="KEGG" id="bdo:EL88_24875"/>
<name>A0A076IYY4_9BACT</name>
<proteinExistence type="inferred from homology"/>
<dbReference type="Pfam" id="PF07980">
    <property type="entry name" value="SusD_RagB"/>
    <property type="match status" value="1"/>
</dbReference>
<comment type="similarity">
    <text evidence="2">Belongs to the SusD family.</text>
</comment>
<reference evidence="14 15" key="1">
    <citation type="journal article" date="2019" name="Nat. Med.">
        <title>A library of human gut bacterial isolates paired with longitudinal multiomics data enables mechanistic microbiome research.</title>
        <authorList>
            <person name="Poyet M."/>
            <person name="Groussin M."/>
            <person name="Gibbons S.M."/>
            <person name="Avila-Pacheco J."/>
            <person name="Jiang X."/>
            <person name="Kearney S.M."/>
            <person name="Perrotta A.R."/>
            <person name="Berdy B."/>
            <person name="Zhao S."/>
            <person name="Lieberman T.D."/>
            <person name="Swanson P.K."/>
            <person name="Smith M."/>
            <person name="Roesemann S."/>
            <person name="Alexander J.E."/>
            <person name="Rich S.A."/>
            <person name="Livny J."/>
            <person name="Vlamakis H."/>
            <person name="Clish C."/>
            <person name="Bullock K."/>
            <person name="Deik A."/>
            <person name="Scott J."/>
            <person name="Pierce K.A."/>
            <person name="Xavier R.J."/>
            <person name="Alm E.J."/>
        </authorList>
    </citation>
    <scope>NUCLEOTIDE SEQUENCE [LARGE SCALE GENOMIC DNA]</scope>
    <source>
        <strain evidence="8 15">BIOML-A1</strain>
        <strain evidence="9 14">BIOML-A4</strain>
    </source>
</reference>
<sequence>MKPKLYKSLLYSMVGAGMLSLGSCTDLSETIYNQIASEKYEFTEKDAASMFAPVYSSLRNFYWAWYGYADLDICTDMWVIPLRIGVGWGDLYINLHEHTFHSEIGHFSGLWSNAYSGINACNKLLADEAVQESEESVAQLRAYRALYYYLLFDLFRNIPLDTTYDHPDGWLPEQAEPQEVWDFIISELDDIKDKCGDEVEMGKINNYTVHMILAKMYLNHNAWFDDHSDDSYYRKCVDELNVIIESNKFSLAPNYADNFKEDISSSPEIIFGIPFEYLYASGNYFANLWMNEAGRATFGFTGWATGGGAALPQFLDTYDKNNDTRYTDCWIGGVQQDQSGNTIYVDGQPLNYTYEIRSTDNPGCYPMEGYRLVKYEIKDGDWGTSYDDVPFFRYADVLMMKAECLLRLGGYNGETEQDAASLVTQVRQRAFKGNPDKATRTVTQLKGGSVYSYGHRENIAQQDEADNWVTTTEGGSDIELGGLLDDLGWEFLAEHHRRQDLIRFRLTSGQNVYNGKSWFCKDAKTDPTDKHCDIFPIPKSIMDGNINLVQNPGY</sequence>
<dbReference type="Proteomes" id="UP000441162">
    <property type="component" value="Unassembled WGS sequence"/>
</dbReference>
<dbReference type="Proteomes" id="UP000294834">
    <property type="component" value="Unassembled WGS sequence"/>
</dbReference>
<dbReference type="eggNOG" id="COG3637">
    <property type="taxonomic scope" value="Bacteria"/>
</dbReference>
<dbReference type="EMBL" id="CP046176">
    <property type="protein sequence ID" value="QJR78981.1"/>
    <property type="molecule type" value="Genomic_DNA"/>
</dbReference>
<evidence type="ECO:0000256" key="5">
    <source>
        <dbReference type="ARBA" id="ARBA00023237"/>
    </source>
</evidence>
<evidence type="ECO:0000313" key="14">
    <source>
        <dbReference type="Proteomes" id="UP000441162"/>
    </source>
</evidence>
<reference evidence="12 13" key="2">
    <citation type="journal article" date="2019" name="Nat. Microbiol.">
        <title>Genomic variation and strain-specific functional adaptation in the human gut microbiome during early life.</title>
        <authorList>
            <person name="Vatanen T."/>
            <person name="Plichta D.R."/>
            <person name="Somani J."/>
            <person name="Munch P.C."/>
            <person name="Arthur T.D."/>
            <person name="Hall A.B."/>
            <person name="Rudolf S."/>
            <person name="Oakeley E.J."/>
            <person name="Ke X."/>
            <person name="Young R.A."/>
            <person name="Haiser H.J."/>
            <person name="Kolde R."/>
            <person name="Yassour M."/>
            <person name="Luopajarvi K."/>
            <person name="Siljander H."/>
            <person name="Virtanen S.M."/>
            <person name="Ilonen J."/>
            <person name="Uibo R."/>
            <person name="Tillmann V."/>
            <person name="Mokurov S."/>
            <person name="Dorshakova N."/>
            <person name="Porter J.A."/>
            <person name="McHardy A.C."/>
            <person name="Lahdesmaki H."/>
            <person name="Vlamakis H."/>
            <person name="Huttenhower C."/>
            <person name="Knip M."/>
            <person name="Xavier R.J."/>
        </authorList>
    </citation>
    <scope>NUCLEOTIDE SEQUENCE [LARGE SCALE GENOMIC DNA]</scope>
    <source>
        <strain evidence="12 13">RJX1052</strain>
    </source>
</reference>
<feature type="domain" description="RagB/SusD" evidence="6">
    <location>
        <begin position="319"/>
        <end position="554"/>
    </location>
</feature>
<comment type="subcellular location">
    <subcellularLocation>
        <location evidence="1">Cell outer membrane</location>
    </subcellularLocation>
</comment>
<evidence type="ECO:0000313" key="15">
    <source>
        <dbReference type="Proteomes" id="UP000481616"/>
    </source>
</evidence>
<evidence type="ECO:0000313" key="13">
    <source>
        <dbReference type="Proteomes" id="UP000294834"/>
    </source>
</evidence>
<dbReference type="EMBL" id="VVYY01000006">
    <property type="protein sequence ID" value="KAA5399063.1"/>
    <property type="molecule type" value="Genomic_DNA"/>
</dbReference>
<reference evidence="11 16" key="3">
    <citation type="submission" date="2019-11" db="EMBL/GenBank/DDBJ databases">
        <title>Complete genome sequence of Bacteroides dorei DSM 17855.</title>
        <authorList>
            <person name="Russell J.T."/>
        </authorList>
    </citation>
    <scope>NUCLEOTIDE SEQUENCE [LARGE SCALE GENOMIC DNA]</scope>
    <source>
        <strain evidence="11 16">DSM 17855</strain>
    </source>
</reference>
<evidence type="ECO:0000313" key="16">
    <source>
        <dbReference type="Proteomes" id="UP000500949"/>
    </source>
</evidence>
<dbReference type="RefSeq" id="WP_032935961.1">
    <property type="nucleotide sequence ID" value="NZ_BAABZF010000001.1"/>
</dbReference>
<dbReference type="SUPFAM" id="SSF48452">
    <property type="entry name" value="TPR-like"/>
    <property type="match status" value="1"/>
</dbReference>
<dbReference type="AlphaFoldDB" id="A0A076IYY4"/>
<evidence type="ECO:0000256" key="3">
    <source>
        <dbReference type="ARBA" id="ARBA00022729"/>
    </source>
</evidence>
<evidence type="ECO:0000313" key="8">
    <source>
        <dbReference type="EMBL" id="KAA5399063.1"/>
    </source>
</evidence>
<dbReference type="Proteomes" id="UP000500949">
    <property type="component" value="Chromosome"/>
</dbReference>
<dbReference type="InterPro" id="IPR011990">
    <property type="entry name" value="TPR-like_helical_dom_sf"/>
</dbReference>
<evidence type="ECO:0000313" key="11">
    <source>
        <dbReference type="EMBL" id="QJR78981.1"/>
    </source>
</evidence>
<dbReference type="GeneID" id="93449485"/>
<dbReference type="EMBL" id="JAWDEV010000011">
    <property type="protein sequence ID" value="MDU0271413.1"/>
    <property type="molecule type" value="Genomic_DNA"/>
</dbReference>
<reference evidence="7" key="4">
    <citation type="submission" date="2022-01" db="EMBL/GenBank/DDBJ databases">
        <title>Novel bile acid biosynthetic pathways are enriched in the microbiome of centenarians.</title>
        <authorList>
            <person name="Sato Y."/>
            <person name="Atarashi K."/>
            <person name="Plichta R.D."/>
            <person name="Arai Y."/>
            <person name="Sasajima S."/>
            <person name="Kearney M.S."/>
            <person name="Suda W."/>
            <person name="Takeshita K."/>
            <person name="Sasaki T."/>
            <person name="Okamoto S."/>
            <person name="Skelly N.A."/>
            <person name="Okamura Y."/>
            <person name="Vlamakis H."/>
            <person name="Li Y."/>
            <person name="Tanoue T."/>
            <person name="Takei H."/>
            <person name="Nittono H."/>
            <person name="Narushima S."/>
            <person name="Irie J."/>
            <person name="Itoh H."/>
            <person name="Moriya K."/>
            <person name="Sugiura Y."/>
            <person name="Suematsu M."/>
            <person name="Moritoki N."/>
            <person name="Shibata S."/>
            <person name="Littman R.D."/>
            <person name="Fischbach A.M."/>
            <person name="Uwamino Y."/>
            <person name="Inoue T."/>
            <person name="Honda A."/>
            <person name="Hattori M."/>
            <person name="Murai T."/>
            <person name="Xavier J.R."/>
            <person name="Hirose N."/>
            <person name="Honda K."/>
        </authorList>
    </citation>
    <scope>NUCLEOTIDE SEQUENCE</scope>
    <source>
        <strain evidence="7">CE91-St7</strain>
    </source>
</reference>
<dbReference type="GO" id="GO:0009279">
    <property type="term" value="C:cell outer membrane"/>
    <property type="evidence" value="ECO:0007669"/>
    <property type="project" value="UniProtKB-SubCell"/>
</dbReference>
<evidence type="ECO:0000256" key="4">
    <source>
        <dbReference type="ARBA" id="ARBA00023136"/>
    </source>
</evidence>
<protein>
    <submittedName>
        <fullName evidence="7 8">Membrane protein</fullName>
    </submittedName>
</protein>
<dbReference type="Proteomes" id="UP000481616">
    <property type="component" value="Unassembled WGS sequence"/>
</dbReference>